<name>A0A8J3FI42_9ACTN</name>
<sequence>MELGAMAIVDAVEEVRNNSRYYIRQIAALRLAFGAFLGAMLGIPLMGLVGIRGLPLGLVFGILFIVAIIGIIIIVTAVRRVTLLSRSVFRREGVDAPEGSVAMFRMALRDLIPGQRRRNR</sequence>
<dbReference type="Proteomes" id="UP000662200">
    <property type="component" value="Unassembled WGS sequence"/>
</dbReference>
<organism evidence="2 3">
    <name type="scientific">Pilimelia terevasa</name>
    <dbReference type="NCBI Taxonomy" id="53372"/>
    <lineage>
        <taxon>Bacteria</taxon>
        <taxon>Bacillati</taxon>
        <taxon>Actinomycetota</taxon>
        <taxon>Actinomycetes</taxon>
        <taxon>Micromonosporales</taxon>
        <taxon>Micromonosporaceae</taxon>
        <taxon>Pilimelia</taxon>
    </lineage>
</organism>
<protein>
    <submittedName>
        <fullName evidence="2">Uncharacterized protein</fullName>
    </submittedName>
</protein>
<evidence type="ECO:0000256" key="1">
    <source>
        <dbReference type="SAM" id="Phobius"/>
    </source>
</evidence>
<evidence type="ECO:0000313" key="2">
    <source>
        <dbReference type="EMBL" id="GGK17243.1"/>
    </source>
</evidence>
<feature type="transmembrane region" description="Helical" evidence="1">
    <location>
        <begin position="57"/>
        <end position="78"/>
    </location>
</feature>
<evidence type="ECO:0000313" key="3">
    <source>
        <dbReference type="Proteomes" id="UP000662200"/>
    </source>
</evidence>
<comment type="caution">
    <text evidence="2">The sequence shown here is derived from an EMBL/GenBank/DDBJ whole genome shotgun (WGS) entry which is preliminary data.</text>
</comment>
<gene>
    <name evidence="2" type="ORF">GCM10010124_07230</name>
</gene>
<dbReference type="EMBL" id="BMQC01000002">
    <property type="protein sequence ID" value="GGK17243.1"/>
    <property type="molecule type" value="Genomic_DNA"/>
</dbReference>
<dbReference type="AlphaFoldDB" id="A0A8J3FI42"/>
<proteinExistence type="predicted"/>
<accession>A0A8J3FI42</accession>
<keyword evidence="1" id="KW-0812">Transmembrane</keyword>
<keyword evidence="1" id="KW-1133">Transmembrane helix</keyword>
<reference evidence="2" key="2">
    <citation type="submission" date="2020-09" db="EMBL/GenBank/DDBJ databases">
        <authorList>
            <person name="Sun Q."/>
            <person name="Ohkuma M."/>
        </authorList>
    </citation>
    <scope>NUCLEOTIDE SEQUENCE</scope>
    <source>
        <strain evidence="2">JCM 3091</strain>
    </source>
</reference>
<dbReference type="RefSeq" id="WP_189112732.1">
    <property type="nucleotide sequence ID" value="NZ_BMQC01000002.1"/>
</dbReference>
<reference evidence="2" key="1">
    <citation type="journal article" date="2014" name="Int. J. Syst. Evol. Microbiol.">
        <title>Complete genome sequence of Corynebacterium casei LMG S-19264T (=DSM 44701T), isolated from a smear-ripened cheese.</title>
        <authorList>
            <consortium name="US DOE Joint Genome Institute (JGI-PGF)"/>
            <person name="Walter F."/>
            <person name="Albersmeier A."/>
            <person name="Kalinowski J."/>
            <person name="Ruckert C."/>
        </authorList>
    </citation>
    <scope>NUCLEOTIDE SEQUENCE</scope>
    <source>
        <strain evidence="2">JCM 3091</strain>
    </source>
</reference>
<keyword evidence="1" id="KW-0472">Membrane</keyword>
<keyword evidence="3" id="KW-1185">Reference proteome</keyword>
<feature type="transmembrane region" description="Helical" evidence="1">
    <location>
        <begin position="27"/>
        <end position="51"/>
    </location>
</feature>